<accession>G9ABD7</accession>
<evidence type="ECO:0000256" key="2">
    <source>
        <dbReference type="ARBA" id="ARBA00022884"/>
    </source>
</evidence>
<dbReference type="CDD" id="cd02869">
    <property type="entry name" value="PseudoU_synth_RluA_like"/>
    <property type="match status" value="1"/>
</dbReference>
<dbReference type="EMBL" id="HE616890">
    <property type="protein sequence ID" value="CCE97228.1"/>
    <property type="molecule type" value="Genomic_DNA"/>
</dbReference>
<dbReference type="STRING" id="1117943.SFHH103_02734"/>
<dbReference type="eggNOG" id="COG0564">
    <property type="taxonomic scope" value="Bacteria"/>
</dbReference>
<dbReference type="HOGENOM" id="CLU_016902_4_4_5"/>
<evidence type="ECO:0000256" key="11">
    <source>
        <dbReference type="PROSITE-ProRule" id="PRU00182"/>
    </source>
</evidence>
<keyword evidence="2 11" id="KW-0694">RNA-binding</keyword>
<feature type="domain" description="RNA-binding S4" evidence="13">
    <location>
        <begin position="71"/>
        <end position="137"/>
    </location>
</feature>
<dbReference type="KEGG" id="sfh:SFHH103_02734"/>
<dbReference type="SUPFAM" id="SSF55120">
    <property type="entry name" value="Pseudouridine synthase"/>
    <property type="match status" value="1"/>
</dbReference>
<comment type="function">
    <text evidence="10">Responsible for synthesis of pseudouridine from uracil at positions 1911, 1915 and 1917 in 23S ribosomal RNA.</text>
</comment>
<dbReference type="Gene3D" id="3.30.2350.10">
    <property type="entry name" value="Pseudouridine synthase"/>
    <property type="match status" value="1"/>
</dbReference>
<evidence type="ECO:0000256" key="4">
    <source>
        <dbReference type="ARBA" id="ARBA00036882"/>
    </source>
</evidence>
<dbReference type="GO" id="GO:0000455">
    <property type="term" value="P:enzyme-directed rRNA pseudouridine synthesis"/>
    <property type="evidence" value="ECO:0007669"/>
    <property type="project" value="TreeGrafter"/>
</dbReference>
<keyword evidence="12" id="KW-0472">Membrane</keyword>
<dbReference type="Pfam" id="PF01479">
    <property type="entry name" value="S4"/>
    <property type="match status" value="1"/>
</dbReference>
<dbReference type="InterPro" id="IPR020103">
    <property type="entry name" value="PsdUridine_synth_cat_dom_sf"/>
</dbReference>
<dbReference type="EC" id="5.4.99.23" evidence="5"/>
<evidence type="ECO:0000256" key="9">
    <source>
        <dbReference type="ARBA" id="ARBA00043148"/>
    </source>
</evidence>
<dbReference type="InterPro" id="IPR036986">
    <property type="entry name" value="S4_RNA-bd_sf"/>
</dbReference>
<dbReference type="Gene3D" id="3.10.290.10">
    <property type="entry name" value="RNA-binding S4 domain"/>
    <property type="match status" value="1"/>
</dbReference>
<evidence type="ECO:0000256" key="8">
    <source>
        <dbReference type="ARBA" id="ARBA00042840"/>
    </source>
</evidence>
<dbReference type="GO" id="GO:0003723">
    <property type="term" value="F:RNA binding"/>
    <property type="evidence" value="ECO:0007669"/>
    <property type="project" value="UniProtKB-KW"/>
</dbReference>
<dbReference type="PATRIC" id="fig|380.5.peg.2904"/>
<dbReference type="FunFam" id="3.30.2350.10:FF:000006">
    <property type="entry name" value="Pseudouridine synthase"/>
    <property type="match status" value="1"/>
</dbReference>
<evidence type="ECO:0000256" key="3">
    <source>
        <dbReference type="ARBA" id="ARBA00023235"/>
    </source>
</evidence>
<dbReference type="InterPro" id="IPR006145">
    <property type="entry name" value="PsdUridine_synth_RsuA/RluA"/>
</dbReference>
<keyword evidence="3 14" id="KW-0413">Isomerase</keyword>
<dbReference type="PROSITE" id="PS01129">
    <property type="entry name" value="PSI_RLU"/>
    <property type="match status" value="1"/>
</dbReference>
<evidence type="ECO:0000256" key="7">
    <source>
        <dbReference type="ARBA" id="ARBA00042264"/>
    </source>
</evidence>
<dbReference type="PANTHER" id="PTHR21600">
    <property type="entry name" value="MITOCHONDRIAL RNA PSEUDOURIDINE SYNTHASE"/>
    <property type="match status" value="1"/>
</dbReference>
<gene>
    <name evidence="14" type="primary">rluD</name>
    <name evidence="14" type="ordered locus">SFHH103_02734</name>
</gene>
<name>G9ABD7_SINF1</name>
<dbReference type="InterPro" id="IPR050188">
    <property type="entry name" value="RluA_PseudoU_synthase"/>
</dbReference>
<reference evidence="14 15" key="1">
    <citation type="journal article" date="2012" name="J. Bacteriol.">
        <title>Genome sequence of the soybean symbiont Sinorhizobium fredii HH103.</title>
        <authorList>
            <person name="Weidner S."/>
            <person name="Becker A."/>
            <person name="Bonilla I."/>
            <person name="Jaenicke S."/>
            <person name="Lloret J."/>
            <person name="Margaret I."/>
            <person name="Puhler A."/>
            <person name="Ruiz-Sainz J.E."/>
            <person name="Schneiker-Bekel S."/>
            <person name="Szczepanowski R."/>
            <person name="Vinardell J.M."/>
            <person name="Zehner S."/>
            <person name="Gottfert M."/>
        </authorList>
    </citation>
    <scope>NUCLEOTIDE SEQUENCE [LARGE SCALE GENOMIC DNA]</scope>
    <source>
        <strain evidence="14 15">HH103</strain>
    </source>
</reference>
<organism evidence="14 15">
    <name type="scientific">Sinorhizobium fredii (strain HH103)</name>
    <dbReference type="NCBI Taxonomy" id="1117943"/>
    <lineage>
        <taxon>Bacteria</taxon>
        <taxon>Pseudomonadati</taxon>
        <taxon>Pseudomonadota</taxon>
        <taxon>Alphaproteobacteria</taxon>
        <taxon>Hyphomicrobiales</taxon>
        <taxon>Rhizobiaceae</taxon>
        <taxon>Sinorhizobium/Ensifer group</taxon>
        <taxon>Sinorhizobium</taxon>
    </lineage>
</organism>
<evidence type="ECO:0000313" key="15">
    <source>
        <dbReference type="Proteomes" id="UP000007735"/>
    </source>
</evidence>
<dbReference type="PROSITE" id="PS50889">
    <property type="entry name" value="S4"/>
    <property type="match status" value="1"/>
</dbReference>
<evidence type="ECO:0000256" key="1">
    <source>
        <dbReference type="ARBA" id="ARBA00010876"/>
    </source>
</evidence>
<dbReference type="Pfam" id="PF00849">
    <property type="entry name" value="PseudoU_synth_2"/>
    <property type="match status" value="1"/>
</dbReference>
<keyword evidence="12" id="KW-1133">Transmembrane helix</keyword>
<evidence type="ECO:0000256" key="6">
    <source>
        <dbReference type="ARBA" id="ARBA00040039"/>
    </source>
</evidence>
<feature type="transmembrane region" description="Helical" evidence="12">
    <location>
        <begin position="20"/>
        <end position="43"/>
    </location>
</feature>
<evidence type="ECO:0000313" key="14">
    <source>
        <dbReference type="EMBL" id="CCE97228.1"/>
    </source>
</evidence>
<proteinExistence type="inferred from homology"/>
<evidence type="ECO:0000256" key="5">
    <source>
        <dbReference type="ARBA" id="ARBA00038942"/>
    </source>
</evidence>
<evidence type="ECO:0000256" key="10">
    <source>
        <dbReference type="ARBA" id="ARBA00056072"/>
    </source>
</evidence>
<dbReference type="InterPro" id="IPR006224">
    <property type="entry name" value="PsdUridine_synth_RluA-like_CS"/>
</dbReference>
<dbReference type="InterPro" id="IPR002942">
    <property type="entry name" value="S4_RNA-bd"/>
</dbReference>
<comment type="catalytic activity">
    <reaction evidence="4">
        <text>uridine(1911/1915/1917) in 23S rRNA = pseudouridine(1911/1915/1917) in 23S rRNA</text>
        <dbReference type="Rhea" id="RHEA:42524"/>
        <dbReference type="Rhea" id="RHEA-COMP:10097"/>
        <dbReference type="Rhea" id="RHEA-COMP:10098"/>
        <dbReference type="ChEBI" id="CHEBI:65314"/>
        <dbReference type="ChEBI" id="CHEBI:65315"/>
        <dbReference type="EC" id="5.4.99.23"/>
    </reaction>
</comment>
<dbReference type="PANTHER" id="PTHR21600:SF44">
    <property type="entry name" value="RIBOSOMAL LARGE SUBUNIT PSEUDOURIDINE SYNTHASE D"/>
    <property type="match status" value="1"/>
</dbReference>
<dbReference type="SUPFAM" id="SSF55174">
    <property type="entry name" value="Alpha-L RNA-binding motif"/>
    <property type="match status" value="1"/>
</dbReference>
<dbReference type="CDD" id="cd00165">
    <property type="entry name" value="S4"/>
    <property type="match status" value="1"/>
</dbReference>
<evidence type="ECO:0000256" key="12">
    <source>
        <dbReference type="SAM" id="Phobius"/>
    </source>
</evidence>
<sequence>MISITPAETSCRRTILRRTLSIAGSSGLSSCSSVSIAVMAGFLSEFNGMNDPFKQATGNRKVLTADENAAGRLDAFLTEALSGEFSRNRIKALIEQGAVSINGITVLEPKRKVHPGDRFEIALPAPEDPEPKGEDIPIDVLYEDDDLIVLVKPAGLVVHPGAGNWTGTLVNALIHHCGDSLSGIGGVRRPGIVHRLDKETSGVMVVAKNDTAHRHLSDQFADHGRTGPLERAYQAVVWGRPRQLKGTINAALGRAGDRTKRAVKRGESDDAREAITHYEVVERYHEKPDGTCLAATVECHLETGRTHQIRVHMAHIGHPLIGDPDYGAAFRTKANLLPETARSVVNRFSRQALHAFMLQFEHPSSGDTMHFEAPMPADMEELVAALRSGA</sequence>
<dbReference type="GO" id="GO:0160140">
    <property type="term" value="F:23S rRNA pseudouridine(1911/1915/1917) synthase activity"/>
    <property type="evidence" value="ECO:0007669"/>
    <property type="project" value="UniProtKB-EC"/>
</dbReference>
<evidence type="ECO:0000259" key="13">
    <source>
        <dbReference type="SMART" id="SM00363"/>
    </source>
</evidence>
<keyword evidence="12" id="KW-0812">Transmembrane</keyword>
<dbReference type="AlphaFoldDB" id="G9ABD7"/>
<comment type="similarity">
    <text evidence="1">Belongs to the pseudouridine synthase RluA family.</text>
</comment>
<protein>
    <recommendedName>
        <fullName evidence="6">Ribosomal large subunit pseudouridine synthase D</fullName>
        <ecNumber evidence="5">5.4.99.23</ecNumber>
    </recommendedName>
    <alternativeName>
        <fullName evidence="7">23S rRNA pseudouridine(1911/1915/1917) synthase</fullName>
    </alternativeName>
    <alternativeName>
        <fullName evidence="8">rRNA pseudouridylate synthase D</fullName>
    </alternativeName>
    <alternativeName>
        <fullName evidence="9">rRNA-uridine isomerase D</fullName>
    </alternativeName>
</protein>
<dbReference type="Proteomes" id="UP000007735">
    <property type="component" value="Chromosome"/>
</dbReference>
<dbReference type="SMART" id="SM00363">
    <property type="entry name" value="S4"/>
    <property type="match status" value="1"/>
</dbReference>